<evidence type="ECO:0000313" key="1">
    <source>
        <dbReference type="EMBL" id="CRY97609.1"/>
    </source>
</evidence>
<sequence>MWKGYGLYRGGRMNRIEKGLLQQQIMLLRSAVGNAIDHHEHSVHEINYNEIFRWLEDILRMIE</sequence>
<reference evidence="1" key="2">
    <citation type="submission" date="2015-07" db="EMBL/GenBank/DDBJ databases">
        <title>Plasmids, circular viruses and viroids from rat gut.</title>
        <authorList>
            <person name="Jorgensen T.J."/>
            <person name="Hansen M.A."/>
            <person name="Xu Z."/>
            <person name="Tabak M.A."/>
            <person name="Sorensen S.J."/>
            <person name="Hansen L.H."/>
        </authorList>
    </citation>
    <scope>NUCLEOTIDE SEQUENCE</scope>
    <source>
        <strain evidence="1">RGFK1662</strain>
    </source>
</reference>
<proteinExistence type="predicted"/>
<dbReference type="EMBL" id="LN854167">
    <property type="protein sequence ID" value="CRY97609.1"/>
    <property type="molecule type" value="Genomic_DNA"/>
</dbReference>
<protein>
    <submittedName>
        <fullName evidence="1">Uncharacterized protein</fullName>
    </submittedName>
</protein>
<dbReference type="AlphaFoldDB" id="A0A0H5Q885"/>
<reference evidence="1" key="1">
    <citation type="submission" date="2015-06" db="EMBL/GenBank/DDBJ databases">
        <authorList>
            <person name="Joergensen T."/>
        </authorList>
    </citation>
    <scope>NUCLEOTIDE SEQUENCE</scope>
    <source>
        <strain evidence="1">RGFK1662</strain>
    </source>
</reference>
<name>A0A0H5Q885_9ZZZZ</name>
<accession>A0A0H5Q885</accession>
<organism evidence="1">
    <name type="scientific">uncultured prokaryote</name>
    <dbReference type="NCBI Taxonomy" id="198431"/>
    <lineage>
        <taxon>unclassified sequences</taxon>
        <taxon>environmental samples</taxon>
    </lineage>
</organism>